<reference evidence="2" key="1">
    <citation type="submission" date="2015-12" db="EMBL/GenBank/DDBJ databases">
        <title>Gene expression during late stages of embryo sac development: a critical building block for successful pollen-pistil interactions.</title>
        <authorList>
            <person name="Liu Y."/>
            <person name="Joly V."/>
            <person name="Sabar M."/>
            <person name="Matton D.P."/>
        </authorList>
    </citation>
    <scope>NUCLEOTIDE SEQUENCE</scope>
</reference>
<accession>A0A0V0H8T7</accession>
<evidence type="ECO:0000256" key="1">
    <source>
        <dbReference type="SAM" id="Phobius"/>
    </source>
</evidence>
<feature type="transmembrane region" description="Helical" evidence="1">
    <location>
        <begin position="6"/>
        <end position="23"/>
    </location>
</feature>
<dbReference type="EMBL" id="GEDG01023719">
    <property type="protein sequence ID" value="JAP16522.1"/>
    <property type="molecule type" value="Transcribed_RNA"/>
</dbReference>
<name>A0A0V0H8T7_SOLCH</name>
<evidence type="ECO:0000313" key="2">
    <source>
        <dbReference type="EMBL" id="JAP16522.1"/>
    </source>
</evidence>
<keyword evidence="1" id="KW-0812">Transmembrane</keyword>
<keyword evidence="1" id="KW-1133">Transmembrane helix</keyword>
<sequence length="89" mass="10633">MHCKTAANLWNMFFCILGISWVMPRTSFDMLQSWEGVGRRGSQEDWWRSIPASVWWTLWKERNERSHDGKASSRQMIKMKSIGFLYFLV</sequence>
<proteinExistence type="predicted"/>
<dbReference type="AlphaFoldDB" id="A0A0V0H8T7"/>
<keyword evidence="1" id="KW-0472">Membrane</keyword>
<organism evidence="2">
    <name type="scientific">Solanum chacoense</name>
    <name type="common">Chaco potato</name>
    <dbReference type="NCBI Taxonomy" id="4108"/>
    <lineage>
        <taxon>Eukaryota</taxon>
        <taxon>Viridiplantae</taxon>
        <taxon>Streptophyta</taxon>
        <taxon>Embryophyta</taxon>
        <taxon>Tracheophyta</taxon>
        <taxon>Spermatophyta</taxon>
        <taxon>Magnoliopsida</taxon>
        <taxon>eudicotyledons</taxon>
        <taxon>Gunneridae</taxon>
        <taxon>Pentapetalae</taxon>
        <taxon>asterids</taxon>
        <taxon>lamiids</taxon>
        <taxon>Solanales</taxon>
        <taxon>Solanaceae</taxon>
        <taxon>Solanoideae</taxon>
        <taxon>Solaneae</taxon>
        <taxon>Solanum</taxon>
    </lineage>
</organism>
<protein>
    <submittedName>
        <fullName evidence="2">Putative ovule protein</fullName>
    </submittedName>
</protein>